<dbReference type="Proteomes" id="UP000675968">
    <property type="component" value="Unassembled WGS sequence"/>
</dbReference>
<evidence type="ECO:0000313" key="2">
    <source>
        <dbReference type="Proteomes" id="UP000675968"/>
    </source>
</evidence>
<gene>
    <name evidence="1" type="ORF">J4215_01445</name>
</gene>
<sequence>MPRKMLLSNRQLHAIQKIGLAPLTSVNDFAKRFGIPQGRLQTMTIGRKKSLSLEHKRTLTRRFRSQDKRHLLEHPKLWALGRIENLAPTHTNKEITRILASEARQRNTQKPQQQYTAPTEDTIRNYVHRFELRTPDEHYQALSRAHRKRSPNLLSSQARRRLVEIGNIYLAERITRPPKGMDLDELLQELNKRLVDEAIYFDPKRTNLPLETAWIHFIEKTRKNFVVDVLRRHGPVTRGGNQRRPRPAPNYSKSMRVLRKPAALPEIRFREPLTTQERKVFDLLLDGFLQKEIAKKLGLGPSRISKIVRSLRENIRVE</sequence>
<reference evidence="1" key="2">
    <citation type="submission" date="2021-05" db="EMBL/GenBank/DDBJ databases">
        <title>Protein family content uncovers lineage relationships and bacterial pathway maintenance mechanisms in DPANN archaea.</title>
        <authorList>
            <person name="Castelle C.J."/>
            <person name="Meheust R."/>
            <person name="Jaffe A.L."/>
            <person name="Seitz K."/>
            <person name="Gong X."/>
            <person name="Baker B.J."/>
            <person name="Banfield J.F."/>
        </authorList>
    </citation>
    <scope>NUCLEOTIDE SEQUENCE</scope>
    <source>
        <strain evidence="1">RIFCSPLOWO2_01_FULL_AR10_48_17</strain>
    </source>
</reference>
<accession>A0A8T4L6Q5</accession>
<proteinExistence type="predicted"/>
<name>A0A8T4L6Q5_9ARCH</name>
<dbReference type="SUPFAM" id="SSF46894">
    <property type="entry name" value="C-terminal effector domain of the bipartite response regulators"/>
    <property type="match status" value="1"/>
</dbReference>
<dbReference type="GO" id="GO:0003677">
    <property type="term" value="F:DNA binding"/>
    <property type="evidence" value="ECO:0007669"/>
    <property type="project" value="InterPro"/>
</dbReference>
<organism evidence="1 2">
    <name type="scientific">Candidatus Iainarchaeum sp</name>
    <dbReference type="NCBI Taxonomy" id="3101447"/>
    <lineage>
        <taxon>Archaea</taxon>
        <taxon>Candidatus Iainarchaeota</taxon>
        <taxon>Candidatus Iainarchaeia</taxon>
        <taxon>Candidatus Iainarchaeales</taxon>
        <taxon>Candidatus Iainarchaeaceae</taxon>
        <taxon>Candidatus Iainarchaeum</taxon>
    </lineage>
</organism>
<reference evidence="1" key="1">
    <citation type="submission" date="2021-03" db="EMBL/GenBank/DDBJ databases">
        <authorList>
            <person name="Jaffe A."/>
        </authorList>
    </citation>
    <scope>NUCLEOTIDE SEQUENCE</scope>
    <source>
        <strain evidence="1">RIFCSPLOWO2_01_FULL_AR10_48_17</strain>
    </source>
</reference>
<dbReference type="GO" id="GO:0006355">
    <property type="term" value="P:regulation of DNA-templated transcription"/>
    <property type="evidence" value="ECO:0007669"/>
    <property type="project" value="InterPro"/>
</dbReference>
<evidence type="ECO:0000313" key="1">
    <source>
        <dbReference type="EMBL" id="MBS3061229.1"/>
    </source>
</evidence>
<dbReference type="EMBL" id="JAGVWC010000008">
    <property type="protein sequence ID" value="MBS3061229.1"/>
    <property type="molecule type" value="Genomic_DNA"/>
</dbReference>
<protein>
    <submittedName>
        <fullName evidence="1">Response regulator transcription factor</fullName>
    </submittedName>
</protein>
<dbReference type="InterPro" id="IPR036388">
    <property type="entry name" value="WH-like_DNA-bd_sf"/>
</dbReference>
<dbReference type="AlphaFoldDB" id="A0A8T4L6Q5"/>
<dbReference type="InterPro" id="IPR016032">
    <property type="entry name" value="Sig_transdc_resp-reg_C-effctor"/>
</dbReference>
<dbReference type="Gene3D" id="1.10.10.10">
    <property type="entry name" value="Winged helix-like DNA-binding domain superfamily/Winged helix DNA-binding domain"/>
    <property type="match status" value="1"/>
</dbReference>
<comment type="caution">
    <text evidence="1">The sequence shown here is derived from an EMBL/GenBank/DDBJ whole genome shotgun (WGS) entry which is preliminary data.</text>
</comment>